<proteinExistence type="predicted"/>
<dbReference type="SUPFAM" id="SSF46894">
    <property type="entry name" value="C-terminal effector domain of the bipartite response regulators"/>
    <property type="match status" value="1"/>
</dbReference>
<dbReference type="Gene3D" id="1.10.10.10">
    <property type="entry name" value="Winged helix-like DNA-binding domain superfamily/Winged helix DNA-binding domain"/>
    <property type="match status" value="1"/>
</dbReference>
<dbReference type="Gene3D" id="1.25.40.10">
    <property type="entry name" value="Tetratricopeptide repeat domain"/>
    <property type="match status" value="1"/>
</dbReference>
<dbReference type="InterPro" id="IPR036388">
    <property type="entry name" value="WH-like_DNA-bd_sf"/>
</dbReference>
<sequence length="963" mass="103122">MPAAWRPNETEAGALIQPPQYDLQMADHSAGATQRILGRSQELDRIDEMVQRLATGRGSVIVLIGPPGTGLTTLLHETIVRAGESVPDVRAVHVPSGLLAGDPRAAVTAIASGGVADMYRQFADAAEPPLADAGAALALDDPRLIRLGVDALRALSEERPLLVSVDDLPVTDEAFFRPLTSLAAGIADLPVMVVATSHLLPRSSFEESPVGPLWVRPVPPLGVAESVELVRAAAGRWVPRAVAATIRDRTGGIPGDLHAVCLALEPEQLAGAEPLPDVLPASPVAAETYRQWWHSRGPKERLLVLAAAVAISPDRDVLEECADVALADVIGPDGRSVLREEHGRVTAHDPQLLSAVHALSSPREVRAAQTTLAACYPHASLDRHWLELRSGTQPTSELLDTLVEHAGALLDRGDTALVQSLVSDVARRLGRTTPPAELLLLGGVAALYCGHSSRAVSLLTGVVGDAPATLFRTFPLLLVALTYQDNGVPHHLVASWLARLAEEQPGAAASISALASRLCVQYGDEEGSRRYLERAESLVSSGALADPGPVTELPVTRALAGHRSPGGPPDPVAVLGVRRPGLDIVGWLLELQGLAQLIDSGEWGHARAVVSDLRTKVRRCPAPLLRAELTLLSVRLHLWTGEYRLAEQVVASAVEQRLPLHVPQGGAGVSLLAQTAMLRGRETEAKDWLIDLDELAQDAQRHSPVLAAALHEALGLRALLDDRSAEAVEHLTRAAREWRVLPSTLIDLAHLLWQAGRCEEHGEAVALLRAHVDGSDTADVSSLPAALELLRARTEALVSVVVSVARATRDSVPPAHEAHLLEFAADRVGALTAEQYAAQAREAGADLPEQAEAYRLLLLERARYLHEKSAAVARMRRTEREIARLHALATRSDADISTLTAEELTIARLVQRGATNREIAGALYVSVRTVELRLTGIYRKMEISTRKELRRLASLAPADRTAR</sequence>
<dbReference type="CDD" id="cd06170">
    <property type="entry name" value="LuxR_C_like"/>
    <property type="match status" value="1"/>
</dbReference>
<dbReference type="Pfam" id="PF13191">
    <property type="entry name" value="AAA_16"/>
    <property type="match status" value="1"/>
</dbReference>
<comment type="caution">
    <text evidence="5">The sequence shown here is derived from an EMBL/GenBank/DDBJ whole genome shotgun (WGS) entry which is preliminary data.</text>
</comment>
<evidence type="ECO:0000256" key="3">
    <source>
        <dbReference type="ARBA" id="ARBA00023163"/>
    </source>
</evidence>
<dbReference type="InterPro" id="IPR027417">
    <property type="entry name" value="P-loop_NTPase"/>
</dbReference>
<keyword evidence="3" id="KW-0804">Transcription</keyword>
<name>A0ABP8L3P3_9MICO</name>
<dbReference type="InterPro" id="IPR041664">
    <property type="entry name" value="AAA_16"/>
</dbReference>
<organism evidence="5 6">
    <name type="scientific">Georgenia halophila</name>
    <dbReference type="NCBI Taxonomy" id="620889"/>
    <lineage>
        <taxon>Bacteria</taxon>
        <taxon>Bacillati</taxon>
        <taxon>Actinomycetota</taxon>
        <taxon>Actinomycetes</taxon>
        <taxon>Micrococcales</taxon>
        <taxon>Bogoriellaceae</taxon>
        <taxon>Georgenia</taxon>
    </lineage>
</organism>
<evidence type="ECO:0000256" key="1">
    <source>
        <dbReference type="ARBA" id="ARBA00023015"/>
    </source>
</evidence>
<gene>
    <name evidence="5" type="ORF">GCM10023169_16060</name>
</gene>
<feature type="domain" description="HTH luxR-type" evidence="4">
    <location>
        <begin position="892"/>
        <end position="957"/>
    </location>
</feature>
<reference evidence="6" key="1">
    <citation type="journal article" date="2019" name="Int. J. Syst. Evol. Microbiol.">
        <title>The Global Catalogue of Microorganisms (GCM) 10K type strain sequencing project: providing services to taxonomists for standard genome sequencing and annotation.</title>
        <authorList>
            <consortium name="The Broad Institute Genomics Platform"/>
            <consortium name="The Broad Institute Genome Sequencing Center for Infectious Disease"/>
            <person name="Wu L."/>
            <person name="Ma J."/>
        </authorList>
    </citation>
    <scope>NUCLEOTIDE SEQUENCE [LARGE SCALE GENOMIC DNA]</scope>
    <source>
        <strain evidence="6">JCM 17810</strain>
    </source>
</reference>
<keyword evidence="1" id="KW-0805">Transcription regulation</keyword>
<dbReference type="Gene3D" id="3.40.50.300">
    <property type="entry name" value="P-loop containing nucleotide triphosphate hydrolases"/>
    <property type="match status" value="1"/>
</dbReference>
<protein>
    <submittedName>
        <fullName evidence="5">LuxR family transcriptional regulator</fullName>
    </submittedName>
</protein>
<dbReference type="InterPro" id="IPR000792">
    <property type="entry name" value="Tscrpt_reg_LuxR_C"/>
</dbReference>
<accession>A0ABP8L3P3</accession>
<dbReference type="PRINTS" id="PR00038">
    <property type="entry name" value="HTHLUXR"/>
</dbReference>
<dbReference type="Pfam" id="PF00196">
    <property type="entry name" value="GerE"/>
    <property type="match status" value="1"/>
</dbReference>
<dbReference type="PROSITE" id="PS50043">
    <property type="entry name" value="HTH_LUXR_2"/>
    <property type="match status" value="1"/>
</dbReference>
<evidence type="ECO:0000259" key="4">
    <source>
        <dbReference type="PROSITE" id="PS50043"/>
    </source>
</evidence>
<dbReference type="InterPro" id="IPR011990">
    <property type="entry name" value="TPR-like_helical_dom_sf"/>
</dbReference>
<evidence type="ECO:0000256" key="2">
    <source>
        <dbReference type="ARBA" id="ARBA00023125"/>
    </source>
</evidence>
<keyword evidence="6" id="KW-1185">Reference proteome</keyword>
<dbReference type="PANTHER" id="PTHR44688:SF16">
    <property type="entry name" value="DNA-BINDING TRANSCRIPTIONAL ACTIVATOR DEVR_DOSR"/>
    <property type="match status" value="1"/>
</dbReference>
<evidence type="ECO:0000313" key="6">
    <source>
        <dbReference type="Proteomes" id="UP001500622"/>
    </source>
</evidence>
<dbReference type="PANTHER" id="PTHR44688">
    <property type="entry name" value="DNA-BINDING TRANSCRIPTIONAL ACTIVATOR DEVR_DOSR"/>
    <property type="match status" value="1"/>
</dbReference>
<keyword evidence="2" id="KW-0238">DNA-binding</keyword>
<dbReference type="SMART" id="SM00421">
    <property type="entry name" value="HTH_LUXR"/>
    <property type="match status" value="1"/>
</dbReference>
<dbReference type="InterPro" id="IPR016032">
    <property type="entry name" value="Sig_transdc_resp-reg_C-effctor"/>
</dbReference>
<dbReference type="EMBL" id="BAABGN010000006">
    <property type="protein sequence ID" value="GAA4422127.1"/>
    <property type="molecule type" value="Genomic_DNA"/>
</dbReference>
<dbReference type="Proteomes" id="UP001500622">
    <property type="component" value="Unassembled WGS sequence"/>
</dbReference>
<dbReference type="SUPFAM" id="SSF52540">
    <property type="entry name" value="P-loop containing nucleoside triphosphate hydrolases"/>
    <property type="match status" value="1"/>
</dbReference>
<evidence type="ECO:0000313" key="5">
    <source>
        <dbReference type="EMBL" id="GAA4422127.1"/>
    </source>
</evidence>